<dbReference type="PANTHER" id="PTHR21198:SF7">
    <property type="entry name" value="ASPARTATE-GLUTAMATE RACEMASE FAMILY"/>
    <property type="match status" value="1"/>
</dbReference>
<accession>A0A2V1K9Q5</accession>
<dbReference type="InterPro" id="IPR001920">
    <property type="entry name" value="Asp/Glu_race"/>
</dbReference>
<dbReference type="Gene3D" id="3.40.50.1860">
    <property type="match status" value="2"/>
</dbReference>
<dbReference type="InterPro" id="IPR004380">
    <property type="entry name" value="Asp_race"/>
</dbReference>
<dbReference type="Proteomes" id="UP000245283">
    <property type="component" value="Unassembled WGS sequence"/>
</dbReference>
<reference evidence="4" key="1">
    <citation type="submission" date="2018-05" db="EMBL/GenBank/DDBJ databases">
        <authorList>
            <person name="Li Y."/>
        </authorList>
    </citation>
    <scope>NUCLEOTIDE SEQUENCE [LARGE SCALE GENOMIC DNA]</scope>
    <source>
        <strain evidence="4">sk1b4</strain>
    </source>
</reference>
<keyword evidence="4" id="KW-1185">Reference proteome</keyword>
<dbReference type="GO" id="GO:0047661">
    <property type="term" value="F:amino-acid racemase activity"/>
    <property type="evidence" value="ECO:0007669"/>
    <property type="project" value="InterPro"/>
</dbReference>
<dbReference type="OrthoDB" id="9803739at2"/>
<proteinExistence type="inferred from homology"/>
<evidence type="ECO:0000256" key="1">
    <source>
        <dbReference type="ARBA" id="ARBA00007847"/>
    </source>
</evidence>
<dbReference type="EMBL" id="QETB01000001">
    <property type="protein sequence ID" value="PWF27512.1"/>
    <property type="molecule type" value="Genomic_DNA"/>
</dbReference>
<name>A0A2V1K9Q5_9ACTO</name>
<protein>
    <submittedName>
        <fullName evidence="3">Aspartate racemase</fullName>
    </submittedName>
</protein>
<sequence length="245" mass="26249">MKPTLGILGGMGPAATAEFLREFTLQTPADKDQDHYPSISLSDTSVPDRTEAILAGTGEEVLTKLRADCDKLIGWGVSAIACPCNTAHYFLRQFKDELSVPIVDIIDATADQALARARQQNAVPTAWLTCTRGTMRTGLYQEAAEARGLNLLVPDDKYFDEFSAIIALVKAGEMDEAGARWRVIYDDLTGSQQVPVLTACTELPLAHAASGLPGQNEVSSLKSLAYATLKELGAIPLARSGVDPI</sequence>
<evidence type="ECO:0000313" key="4">
    <source>
        <dbReference type="Proteomes" id="UP000245283"/>
    </source>
</evidence>
<dbReference type="RefSeq" id="WP_109093012.1">
    <property type="nucleotide sequence ID" value="NZ_QETB01000001.1"/>
</dbReference>
<comment type="similarity">
    <text evidence="1">Belongs to the aspartate/glutamate racemases family.</text>
</comment>
<evidence type="ECO:0000313" key="3">
    <source>
        <dbReference type="EMBL" id="PWF27512.1"/>
    </source>
</evidence>
<evidence type="ECO:0000256" key="2">
    <source>
        <dbReference type="ARBA" id="ARBA00023235"/>
    </source>
</evidence>
<gene>
    <name evidence="3" type="ORF">DD236_03805</name>
</gene>
<dbReference type="SUPFAM" id="SSF53681">
    <property type="entry name" value="Aspartate/glutamate racemase"/>
    <property type="match status" value="2"/>
</dbReference>
<comment type="caution">
    <text evidence="3">The sequence shown here is derived from an EMBL/GenBank/DDBJ whole genome shotgun (WGS) entry which is preliminary data.</text>
</comment>
<dbReference type="NCBIfam" id="TIGR00035">
    <property type="entry name" value="asp_race"/>
    <property type="match status" value="1"/>
</dbReference>
<dbReference type="Pfam" id="PF01177">
    <property type="entry name" value="Asp_Glu_race"/>
    <property type="match status" value="1"/>
</dbReference>
<organism evidence="3 4">
    <name type="scientific">Ancrocorticia populi</name>
    <dbReference type="NCBI Taxonomy" id="2175228"/>
    <lineage>
        <taxon>Bacteria</taxon>
        <taxon>Bacillati</taxon>
        <taxon>Actinomycetota</taxon>
        <taxon>Actinomycetes</taxon>
        <taxon>Actinomycetales</taxon>
        <taxon>Actinomycetaceae</taxon>
        <taxon>Ancrocorticia</taxon>
    </lineage>
</organism>
<dbReference type="PANTHER" id="PTHR21198">
    <property type="entry name" value="GLUTAMATE RACEMASE"/>
    <property type="match status" value="1"/>
</dbReference>
<dbReference type="InterPro" id="IPR015942">
    <property type="entry name" value="Asp/Glu/hydantoin_racemase"/>
</dbReference>
<dbReference type="AlphaFoldDB" id="A0A2V1K9Q5"/>
<keyword evidence="2" id="KW-0413">Isomerase</keyword>